<evidence type="ECO:0000256" key="5">
    <source>
        <dbReference type="ARBA" id="ARBA00024029"/>
    </source>
</evidence>
<keyword evidence="2" id="KW-0479">Metal-binding</keyword>
<organism evidence="6 7">
    <name type="scientific">Mameliella alba</name>
    <dbReference type="NCBI Taxonomy" id="561184"/>
    <lineage>
        <taxon>Bacteria</taxon>
        <taxon>Pseudomonadati</taxon>
        <taxon>Pseudomonadota</taxon>
        <taxon>Alphaproteobacteria</taxon>
        <taxon>Rhodobacterales</taxon>
        <taxon>Roseobacteraceae</taxon>
        <taxon>Mameliella</taxon>
    </lineage>
</organism>
<keyword evidence="7" id="KW-1185">Reference proteome</keyword>
<dbReference type="AlphaFoldDB" id="A0A0B3STQ6"/>
<name>A0A0B3STQ6_9RHOB</name>
<dbReference type="PATRIC" id="fig|1515334.3.peg.1839"/>
<dbReference type="GO" id="GO:0047789">
    <property type="term" value="F:creatininase activity"/>
    <property type="evidence" value="ECO:0007669"/>
    <property type="project" value="UniProtKB-EC"/>
</dbReference>
<dbReference type="Gene3D" id="3.40.50.10310">
    <property type="entry name" value="Creatininase"/>
    <property type="match status" value="1"/>
</dbReference>
<evidence type="ECO:0000256" key="1">
    <source>
        <dbReference type="ARBA" id="ARBA00001947"/>
    </source>
</evidence>
<dbReference type="Proteomes" id="UP000030960">
    <property type="component" value="Unassembled WGS sequence"/>
</dbReference>
<comment type="caution">
    <text evidence="6">The sequence shown here is derived from an EMBL/GenBank/DDBJ whole genome shotgun (WGS) entry which is preliminary data.</text>
</comment>
<evidence type="ECO:0000256" key="2">
    <source>
        <dbReference type="ARBA" id="ARBA00022723"/>
    </source>
</evidence>
<dbReference type="PANTHER" id="PTHR35005">
    <property type="entry name" value="3-DEHYDRO-SCYLLO-INOSOSE HYDROLASE"/>
    <property type="match status" value="1"/>
</dbReference>
<keyword evidence="3 6" id="KW-0378">Hydrolase</keyword>
<dbReference type="OrthoDB" id="9801445at2"/>
<evidence type="ECO:0000313" key="7">
    <source>
        <dbReference type="Proteomes" id="UP000030960"/>
    </source>
</evidence>
<evidence type="ECO:0000256" key="4">
    <source>
        <dbReference type="ARBA" id="ARBA00022833"/>
    </source>
</evidence>
<dbReference type="SUPFAM" id="SSF102215">
    <property type="entry name" value="Creatininase"/>
    <property type="match status" value="1"/>
</dbReference>
<dbReference type="PANTHER" id="PTHR35005:SF1">
    <property type="entry name" value="2-AMINO-5-FORMYLAMINO-6-RIBOSYLAMINOPYRIMIDIN-4(3H)-ONE 5'-MONOPHOSPHATE DEFORMYLASE"/>
    <property type="match status" value="1"/>
</dbReference>
<accession>A0A0B3STQ6</accession>
<comment type="cofactor">
    <cofactor evidence="1">
        <name>Zn(2+)</name>
        <dbReference type="ChEBI" id="CHEBI:29105"/>
    </cofactor>
</comment>
<gene>
    <name evidence="6" type="ORF">OA50_01828</name>
</gene>
<dbReference type="Pfam" id="PF02633">
    <property type="entry name" value="Creatininase"/>
    <property type="match status" value="1"/>
</dbReference>
<dbReference type="EMBL" id="JSUQ01000006">
    <property type="protein sequence ID" value="KHQ53839.1"/>
    <property type="molecule type" value="Genomic_DNA"/>
</dbReference>
<dbReference type="InterPro" id="IPR003785">
    <property type="entry name" value="Creatininase/forma_Hydrolase"/>
</dbReference>
<dbReference type="EC" id="3.5.2.10" evidence="6"/>
<comment type="similarity">
    <text evidence="5">Belongs to the creatininase superfamily.</text>
</comment>
<sequence>MKLKSNWWWDLSTKDFSELDMSKVVAVLPTAAVEQHGPHLPVRVDSAINAGIMDRVAQRIPDDLHALILPMQAVGKSVEHLEFPGTLTHSYETLARVWFEIGESVARTGCRKLVFANWHGGQPQVMEIVCRELRVKLGMFAVSANASADLDVSDLFDGQEMKHGIHGGEFETSLLLELHPELVDMDLAEDFEPLSVEMEKAGGILTPEGRIGYGWQTQDLHPSGACGNAAAADAKRGRIALDRAADRFVALLKEVRDFPIERVTQKTMFNDA</sequence>
<dbReference type="GO" id="GO:0009231">
    <property type="term" value="P:riboflavin biosynthetic process"/>
    <property type="evidence" value="ECO:0007669"/>
    <property type="project" value="TreeGrafter"/>
</dbReference>
<dbReference type="RefSeq" id="WP_043139952.1">
    <property type="nucleotide sequence ID" value="NZ_JSUQ01000006.1"/>
</dbReference>
<dbReference type="STRING" id="561184.SAMN05216376_10126"/>
<evidence type="ECO:0000256" key="3">
    <source>
        <dbReference type="ARBA" id="ARBA00022801"/>
    </source>
</evidence>
<dbReference type="GO" id="GO:0046872">
    <property type="term" value="F:metal ion binding"/>
    <property type="evidence" value="ECO:0007669"/>
    <property type="project" value="UniProtKB-KW"/>
</dbReference>
<proteinExistence type="inferred from homology"/>
<reference evidence="6 7" key="1">
    <citation type="submission" date="2014-10" db="EMBL/GenBank/DDBJ databases">
        <title>Genome sequence of Ponticoccus sp. strain UMTAT08 isolated from clonal culture of toxic dinoflagellate Alexandrium tamiyavanichii.</title>
        <authorList>
            <person name="Gan H.Y."/>
            <person name="Muhd D.-D."/>
            <person name="Mohd Noor M.E."/>
            <person name="Yeong Y.S."/>
            <person name="Usup G."/>
        </authorList>
    </citation>
    <scope>NUCLEOTIDE SEQUENCE [LARGE SCALE GENOMIC DNA]</scope>
    <source>
        <strain evidence="6 7">UMTAT08</strain>
    </source>
</reference>
<dbReference type="GO" id="GO:0016811">
    <property type="term" value="F:hydrolase activity, acting on carbon-nitrogen (but not peptide) bonds, in linear amides"/>
    <property type="evidence" value="ECO:0007669"/>
    <property type="project" value="TreeGrafter"/>
</dbReference>
<evidence type="ECO:0000313" key="6">
    <source>
        <dbReference type="EMBL" id="KHQ53839.1"/>
    </source>
</evidence>
<keyword evidence="4" id="KW-0862">Zinc</keyword>
<dbReference type="InterPro" id="IPR024087">
    <property type="entry name" value="Creatininase-like_sf"/>
</dbReference>
<protein>
    <submittedName>
        <fullName evidence="6">Putative creatininase (Creatine amidohydrolase)</fullName>
        <ecNumber evidence="6">3.5.2.10</ecNumber>
    </submittedName>
</protein>